<gene>
    <name evidence="2" type="ORF">D1B33_11830</name>
</gene>
<comment type="caution">
    <text evidence="2">The sequence shown here is derived from an EMBL/GenBank/DDBJ whole genome shotgun (WGS) entry which is preliminary data.</text>
</comment>
<keyword evidence="1" id="KW-0812">Transmembrane</keyword>
<keyword evidence="3" id="KW-1185">Reference proteome</keyword>
<keyword evidence="1" id="KW-0472">Membrane</keyword>
<dbReference type="EMBL" id="QWEI01000006">
    <property type="protein sequence ID" value="RHW35789.1"/>
    <property type="molecule type" value="Genomic_DNA"/>
</dbReference>
<dbReference type="OrthoDB" id="2662123at2"/>
<dbReference type="Pfam" id="PF12841">
    <property type="entry name" value="YvrJ"/>
    <property type="match status" value="1"/>
</dbReference>
<protein>
    <submittedName>
        <fullName evidence="2">YvrJ family protein</fullName>
    </submittedName>
</protein>
<sequence>MIEGLDFVQILGDVGFPAAIAVYLLVRYERKLDKLRESIDALSDDLNQSK</sequence>
<name>A0A396S6Q0_9BACL</name>
<organism evidence="2 3">
    <name type="scientific">Ureibacillus yapensis</name>
    <dbReference type="NCBI Taxonomy" id="2304605"/>
    <lineage>
        <taxon>Bacteria</taxon>
        <taxon>Bacillati</taxon>
        <taxon>Bacillota</taxon>
        <taxon>Bacilli</taxon>
        <taxon>Bacillales</taxon>
        <taxon>Caryophanaceae</taxon>
        <taxon>Ureibacillus</taxon>
    </lineage>
</organism>
<keyword evidence="1" id="KW-1133">Transmembrane helix</keyword>
<dbReference type="Proteomes" id="UP000265692">
    <property type="component" value="Unassembled WGS sequence"/>
</dbReference>
<feature type="transmembrane region" description="Helical" evidence="1">
    <location>
        <begin position="6"/>
        <end position="26"/>
    </location>
</feature>
<accession>A0A396S6Q0</accession>
<reference evidence="2 3" key="1">
    <citation type="submission" date="2018-08" db="EMBL/GenBank/DDBJ databases">
        <title>Lysinibacillus sp. YLB-03 draft genome sequence.</title>
        <authorList>
            <person name="Yu L."/>
        </authorList>
    </citation>
    <scope>NUCLEOTIDE SEQUENCE [LARGE SCALE GENOMIC DNA]</scope>
    <source>
        <strain evidence="2 3">YLB-03</strain>
    </source>
</reference>
<dbReference type="AlphaFoldDB" id="A0A396S6Q0"/>
<evidence type="ECO:0000313" key="3">
    <source>
        <dbReference type="Proteomes" id="UP000265692"/>
    </source>
</evidence>
<dbReference type="InterPro" id="IPR024419">
    <property type="entry name" value="YvrJ"/>
</dbReference>
<dbReference type="RefSeq" id="WP_118876608.1">
    <property type="nucleotide sequence ID" value="NZ_QWEI01000006.1"/>
</dbReference>
<evidence type="ECO:0000256" key="1">
    <source>
        <dbReference type="SAM" id="Phobius"/>
    </source>
</evidence>
<evidence type="ECO:0000313" key="2">
    <source>
        <dbReference type="EMBL" id="RHW35789.1"/>
    </source>
</evidence>
<proteinExistence type="predicted"/>